<dbReference type="Proteomes" id="UP000824321">
    <property type="component" value="Chromosome"/>
</dbReference>
<dbReference type="NCBIfam" id="NF038126">
    <property type="entry name" value="PEP_CTERM_FxDxF"/>
    <property type="match status" value="1"/>
</dbReference>
<evidence type="ECO:0000259" key="3">
    <source>
        <dbReference type="Pfam" id="PF07589"/>
    </source>
</evidence>
<evidence type="ECO:0000313" key="5">
    <source>
        <dbReference type="Proteomes" id="UP000824321"/>
    </source>
</evidence>
<feature type="signal peptide" evidence="2">
    <location>
        <begin position="1"/>
        <end position="22"/>
    </location>
</feature>
<protein>
    <submittedName>
        <fullName evidence="4">FxDxF family PEP-CTERM protein</fullName>
    </submittedName>
</protein>
<keyword evidence="5" id="KW-1185">Reference proteome</keyword>
<keyword evidence="1" id="KW-0812">Transmembrane</keyword>
<dbReference type="NCBIfam" id="NF035944">
    <property type="entry name" value="PEPxxWA-CTERM"/>
    <property type="match status" value="1"/>
</dbReference>
<evidence type="ECO:0000256" key="1">
    <source>
        <dbReference type="SAM" id="Phobius"/>
    </source>
</evidence>
<dbReference type="InterPro" id="IPR013424">
    <property type="entry name" value="Ice-binding_C"/>
</dbReference>
<name>A0ABX9A1C9_9SPHN</name>
<proteinExistence type="predicted"/>
<accession>A0ABX9A1C9</accession>
<keyword evidence="1" id="KW-0472">Membrane</keyword>
<feature type="chain" id="PRO_5047349449" evidence="2">
    <location>
        <begin position="23"/>
        <end position="174"/>
    </location>
</feature>
<keyword evidence="1" id="KW-1133">Transmembrane helix</keyword>
<dbReference type="NCBIfam" id="TIGR02595">
    <property type="entry name" value="PEP_CTERM"/>
    <property type="match status" value="1"/>
</dbReference>
<keyword evidence="2" id="KW-0732">Signal</keyword>
<dbReference type="Pfam" id="PF07589">
    <property type="entry name" value="PEP-CTERM"/>
    <property type="match status" value="1"/>
</dbReference>
<reference evidence="4 5" key="1">
    <citation type="submission" date="2021-08" db="EMBL/GenBank/DDBJ databases">
        <title>Comparative Genomics Analysis of the Genus Qipengyuania Reveals Extensive Genetic Diversity and Metabolic Versatility, Including the Description of Fifteen Novel Species.</title>
        <authorList>
            <person name="Liu Y."/>
        </authorList>
    </citation>
    <scope>NUCLEOTIDE SEQUENCE [LARGE SCALE GENOMIC DNA]</scope>
    <source>
        <strain evidence="4 5">1NDH1</strain>
    </source>
</reference>
<evidence type="ECO:0000256" key="2">
    <source>
        <dbReference type="SAM" id="SignalP"/>
    </source>
</evidence>
<dbReference type="RefSeq" id="WP_221430807.1">
    <property type="nucleotide sequence ID" value="NZ_CP081294.1"/>
</dbReference>
<evidence type="ECO:0000313" key="4">
    <source>
        <dbReference type="EMBL" id="QZD95065.1"/>
    </source>
</evidence>
<gene>
    <name evidence="4" type="ORF">K3136_13500</name>
</gene>
<sequence length="174" mass="18079">MKKLALALAGGAAFAIAAPAQAATVIDLEGDGSGTLTGEFTGSVRTAGAFSQMFTFFLPENGFTASSITTIAITMAGNIDFTSVTLNGQEFTLSPTGFVENGFIQLFTRAGEQTLIVNGISGTNAGFSGVVTFTPGVPEPGMWLLMILGFGAVGGAMRYRRRQNHKVSTKFSFA</sequence>
<organism evidence="4 5">
    <name type="scientific">Qipengyuania gelatinilytica</name>
    <dbReference type="NCBI Taxonomy" id="2867231"/>
    <lineage>
        <taxon>Bacteria</taxon>
        <taxon>Pseudomonadati</taxon>
        <taxon>Pseudomonadota</taxon>
        <taxon>Alphaproteobacteria</taxon>
        <taxon>Sphingomonadales</taxon>
        <taxon>Erythrobacteraceae</taxon>
        <taxon>Qipengyuania</taxon>
    </lineage>
</organism>
<dbReference type="EMBL" id="CP081294">
    <property type="protein sequence ID" value="QZD95065.1"/>
    <property type="molecule type" value="Genomic_DNA"/>
</dbReference>
<feature type="domain" description="Ice-binding protein C-terminal" evidence="3">
    <location>
        <begin position="137"/>
        <end position="161"/>
    </location>
</feature>
<feature type="transmembrane region" description="Helical" evidence="1">
    <location>
        <begin position="141"/>
        <end position="159"/>
    </location>
</feature>